<keyword evidence="2" id="KW-0964">Secreted</keyword>
<evidence type="ECO:0008006" key="6">
    <source>
        <dbReference type="Google" id="ProtNLM"/>
    </source>
</evidence>
<dbReference type="Proteomes" id="UP001054846">
    <property type="component" value="Chromosome"/>
</dbReference>
<dbReference type="Gene3D" id="2.150.10.10">
    <property type="entry name" value="Serralysin-like metalloprotease, C-terminal"/>
    <property type="match status" value="2"/>
</dbReference>
<evidence type="ECO:0000313" key="4">
    <source>
        <dbReference type="EMBL" id="UFP96121.1"/>
    </source>
</evidence>
<dbReference type="EMBL" id="CP063845">
    <property type="protein sequence ID" value="UFP96121.1"/>
    <property type="molecule type" value="Genomic_DNA"/>
</dbReference>
<evidence type="ECO:0000313" key="5">
    <source>
        <dbReference type="Proteomes" id="UP001054846"/>
    </source>
</evidence>
<dbReference type="InterPro" id="IPR050557">
    <property type="entry name" value="RTX_toxin/Mannuronan_C5-epim"/>
</dbReference>
<dbReference type="Pfam" id="PF00353">
    <property type="entry name" value="HemolysinCabind"/>
    <property type="match status" value="2"/>
</dbReference>
<feature type="region of interest" description="Disordered" evidence="3">
    <location>
        <begin position="163"/>
        <end position="182"/>
    </location>
</feature>
<evidence type="ECO:0000256" key="3">
    <source>
        <dbReference type="SAM" id="MobiDB-lite"/>
    </source>
</evidence>
<dbReference type="InterPro" id="IPR018511">
    <property type="entry name" value="Hemolysin-typ_Ca-bd_CS"/>
</dbReference>
<protein>
    <recommendedName>
        <fullName evidence="6">Calcium-binding protein</fullName>
    </recommendedName>
</protein>
<comment type="subcellular location">
    <subcellularLocation>
        <location evidence="1">Secreted</location>
    </subcellularLocation>
</comment>
<name>A0ABY3PR11_9CYAN</name>
<dbReference type="InterPro" id="IPR001343">
    <property type="entry name" value="Hemolysn_Ca-bd"/>
</dbReference>
<keyword evidence="5" id="KW-1185">Reference proteome</keyword>
<dbReference type="RefSeq" id="WP_230843365.1">
    <property type="nucleotide sequence ID" value="NZ_CP063845.1"/>
</dbReference>
<dbReference type="SUPFAM" id="SSF51120">
    <property type="entry name" value="beta-Roll"/>
    <property type="match status" value="1"/>
</dbReference>
<dbReference type="PANTHER" id="PTHR38340:SF1">
    <property type="entry name" value="S-LAYER PROTEIN"/>
    <property type="match status" value="1"/>
</dbReference>
<accession>A0ABY3PR11</accession>
<reference evidence="4 5" key="1">
    <citation type="journal article" date="2021" name="Genome Biol. Evol.">
        <title>Complete Genome Sequencing of a Novel Gloeobacter Species from a Waterfall Cave in Mexico.</title>
        <authorList>
            <person name="Saw J.H."/>
            <person name="Cardona T."/>
            <person name="Montejano G."/>
        </authorList>
    </citation>
    <scope>NUCLEOTIDE SEQUENCE [LARGE SCALE GENOMIC DNA]</scope>
    <source>
        <strain evidence="4">MG652769</strain>
    </source>
</reference>
<dbReference type="InterPro" id="IPR011049">
    <property type="entry name" value="Serralysin-like_metalloprot_C"/>
</dbReference>
<dbReference type="PANTHER" id="PTHR38340">
    <property type="entry name" value="S-LAYER PROTEIN"/>
    <property type="match status" value="1"/>
</dbReference>
<feature type="region of interest" description="Disordered" evidence="3">
    <location>
        <begin position="1"/>
        <end position="21"/>
    </location>
</feature>
<dbReference type="PROSITE" id="PS00330">
    <property type="entry name" value="HEMOLYSIN_CALCIUM"/>
    <property type="match status" value="2"/>
</dbReference>
<organism evidence="4 5">
    <name type="scientific">Gloeobacter morelensis MG652769</name>
    <dbReference type="NCBI Taxonomy" id="2781736"/>
    <lineage>
        <taxon>Bacteria</taxon>
        <taxon>Bacillati</taxon>
        <taxon>Cyanobacteriota</taxon>
        <taxon>Cyanophyceae</taxon>
        <taxon>Gloeobacterales</taxon>
        <taxon>Gloeobacteraceae</taxon>
        <taxon>Gloeobacter</taxon>
        <taxon>Gloeobacter morelensis</taxon>
    </lineage>
</organism>
<evidence type="ECO:0000256" key="2">
    <source>
        <dbReference type="ARBA" id="ARBA00022525"/>
    </source>
</evidence>
<sequence length="192" mass="21049">MAEQQQRTFIEGTSGNDNFTILSNDETTTVRRDSHPGNIAADATGWDDRTWTFDNDDLAERPLHIDARGGDDYIDGDGARVPLTLDGNLGNDRLEGGTEDDILRGGQGDDELYGSHGNDFLRGNEGEDELRGGPGVDNLDGGEDTDRDLLDGGEGRDYIYYEHDTDAATDGPLPSSTDRDGYDEIEYYSNFD</sequence>
<proteinExistence type="predicted"/>
<feature type="compositionally biased region" description="Basic and acidic residues" evidence="3">
    <location>
        <begin position="122"/>
        <end position="131"/>
    </location>
</feature>
<evidence type="ECO:0000256" key="1">
    <source>
        <dbReference type="ARBA" id="ARBA00004613"/>
    </source>
</evidence>
<gene>
    <name evidence="4" type="ORF">ISF26_07900</name>
</gene>
<dbReference type="PRINTS" id="PR00313">
    <property type="entry name" value="CABNDNGRPT"/>
</dbReference>
<feature type="region of interest" description="Disordered" evidence="3">
    <location>
        <begin position="89"/>
        <end position="155"/>
    </location>
</feature>